<dbReference type="STRING" id="1164594.SAMN05216204_15414"/>
<keyword evidence="1 4" id="KW-0808">Transferase</keyword>
<dbReference type="PROSITE" id="PS51186">
    <property type="entry name" value="GNAT"/>
    <property type="match status" value="1"/>
</dbReference>
<dbReference type="Pfam" id="PF13673">
    <property type="entry name" value="Acetyltransf_10"/>
    <property type="match status" value="1"/>
</dbReference>
<proteinExistence type="predicted"/>
<dbReference type="InterPro" id="IPR050832">
    <property type="entry name" value="Bact_Acetyltransf"/>
</dbReference>
<feature type="domain" description="N-acetyltransferase" evidence="3">
    <location>
        <begin position="5"/>
        <end position="159"/>
    </location>
</feature>
<reference evidence="5" key="1">
    <citation type="submission" date="2016-10" db="EMBL/GenBank/DDBJ databases">
        <authorList>
            <person name="Varghese N."/>
            <person name="Submissions S."/>
        </authorList>
    </citation>
    <scope>NUCLEOTIDE SEQUENCE [LARGE SCALE GENOMIC DNA]</scope>
    <source>
        <strain evidence="5">CGMCC 1.12041</strain>
    </source>
</reference>
<gene>
    <name evidence="4" type="ORF">SAMN05216204_15414</name>
</gene>
<evidence type="ECO:0000256" key="2">
    <source>
        <dbReference type="ARBA" id="ARBA00023315"/>
    </source>
</evidence>
<keyword evidence="2" id="KW-0012">Acyltransferase</keyword>
<accession>A0A1I1WWK4</accession>
<sequence length="178" mass="18570">MSTRFDIRKAVPGDAAAACALLRRSIEIGCKPDHQDRPAVLEAWLGNKTTANVGAWFASPTNHALVADSGGALAGLCLLTQGGKVALCYVSPEALRTGVGAALLAAAEDQARAWSITKLSLHSPASASAFFERQGYVNAGKDKSCFGLECDLLWKQLDAACDTGPGAAARKRFCNCSS</sequence>
<evidence type="ECO:0000313" key="4">
    <source>
        <dbReference type="EMBL" id="SFD99517.1"/>
    </source>
</evidence>
<dbReference type="PANTHER" id="PTHR43877">
    <property type="entry name" value="AMINOALKYLPHOSPHONATE N-ACETYLTRANSFERASE-RELATED-RELATED"/>
    <property type="match status" value="1"/>
</dbReference>
<organism evidence="4 5">
    <name type="scientific">Massilia yuzhufengensis</name>
    <dbReference type="NCBI Taxonomy" id="1164594"/>
    <lineage>
        <taxon>Bacteria</taxon>
        <taxon>Pseudomonadati</taxon>
        <taxon>Pseudomonadota</taxon>
        <taxon>Betaproteobacteria</taxon>
        <taxon>Burkholderiales</taxon>
        <taxon>Oxalobacteraceae</taxon>
        <taxon>Telluria group</taxon>
        <taxon>Massilia</taxon>
    </lineage>
</organism>
<dbReference type="PANTHER" id="PTHR43877:SF1">
    <property type="entry name" value="ACETYLTRANSFERASE"/>
    <property type="match status" value="1"/>
</dbReference>
<keyword evidence="5" id="KW-1185">Reference proteome</keyword>
<name>A0A1I1WWK4_9BURK</name>
<dbReference type="SUPFAM" id="SSF55729">
    <property type="entry name" value="Acyl-CoA N-acyltransferases (Nat)"/>
    <property type="match status" value="1"/>
</dbReference>
<evidence type="ECO:0000256" key="1">
    <source>
        <dbReference type="ARBA" id="ARBA00022679"/>
    </source>
</evidence>
<dbReference type="Gene3D" id="3.40.630.30">
    <property type="match status" value="1"/>
</dbReference>
<dbReference type="RefSeq" id="WP_091877568.1">
    <property type="nucleotide sequence ID" value="NZ_FOLD01000054.1"/>
</dbReference>
<dbReference type="GO" id="GO:0016747">
    <property type="term" value="F:acyltransferase activity, transferring groups other than amino-acyl groups"/>
    <property type="evidence" value="ECO:0007669"/>
    <property type="project" value="InterPro"/>
</dbReference>
<evidence type="ECO:0000313" key="5">
    <source>
        <dbReference type="Proteomes" id="UP000198639"/>
    </source>
</evidence>
<dbReference type="EMBL" id="FOLD01000054">
    <property type="protein sequence ID" value="SFD99517.1"/>
    <property type="molecule type" value="Genomic_DNA"/>
</dbReference>
<dbReference type="InterPro" id="IPR000182">
    <property type="entry name" value="GNAT_dom"/>
</dbReference>
<dbReference type="InterPro" id="IPR016181">
    <property type="entry name" value="Acyl_CoA_acyltransferase"/>
</dbReference>
<dbReference type="OrthoDB" id="8753707at2"/>
<evidence type="ECO:0000259" key="3">
    <source>
        <dbReference type="PROSITE" id="PS51186"/>
    </source>
</evidence>
<protein>
    <submittedName>
        <fullName evidence="4">Acetyltransferase (GNAT) domain-containing protein</fullName>
    </submittedName>
</protein>
<dbReference type="AlphaFoldDB" id="A0A1I1WWK4"/>
<dbReference type="Proteomes" id="UP000198639">
    <property type="component" value="Unassembled WGS sequence"/>
</dbReference>